<evidence type="ECO:0000313" key="3">
    <source>
        <dbReference type="Proteomes" id="UP000233551"/>
    </source>
</evidence>
<gene>
    <name evidence="2" type="ORF">CRG98_012674</name>
</gene>
<comment type="caution">
    <text evidence="2">The sequence shown here is derived from an EMBL/GenBank/DDBJ whole genome shotgun (WGS) entry which is preliminary data.</text>
</comment>
<evidence type="ECO:0000259" key="1">
    <source>
        <dbReference type="Pfam" id="PF03732"/>
    </source>
</evidence>
<keyword evidence="3" id="KW-1185">Reference proteome</keyword>
<protein>
    <recommendedName>
        <fullName evidence="1">Retrotransposon gag domain-containing protein</fullName>
    </recommendedName>
</protein>
<dbReference type="STRING" id="22663.A0A2I0KEH2"/>
<dbReference type="Pfam" id="PF03732">
    <property type="entry name" value="Retrotrans_gag"/>
    <property type="match status" value="1"/>
</dbReference>
<dbReference type="PANTHER" id="PTHR33223">
    <property type="entry name" value="CCHC-TYPE DOMAIN-CONTAINING PROTEIN"/>
    <property type="match status" value="1"/>
</dbReference>
<proteinExistence type="predicted"/>
<evidence type="ECO:0000313" key="2">
    <source>
        <dbReference type="EMBL" id="PKI66911.1"/>
    </source>
</evidence>
<dbReference type="InterPro" id="IPR005162">
    <property type="entry name" value="Retrotrans_gag_dom"/>
</dbReference>
<accession>A0A2I0KEH2</accession>
<dbReference type="Proteomes" id="UP000233551">
    <property type="component" value="Unassembled WGS sequence"/>
</dbReference>
<dbReference type="PANTHER" id="PTHR33223:SF10">
    <property type="entry name" value="AMINOTRANSFERASE-LIKE PLANT MOBILE DOMAIN-CONTAINING PROTEIN"/>
    <property type="match status" value="1"/>
</dbReference>
<feature type="domain" description="Retrotransposon gag" evidence="1">
    <location>
        <begin position="66"/>
        <end position="138"/>
    </location>
</feature>
<sequence>MGSRPQRGLRVAPYREVILRAKVPRKFTPPQITLYDGKMNSINHVRRYTASLLVREVSKQAQRLMFPRILTGDAADWLHSLQPGSIGSFKQLKELFLERFESMCQAKRSVTKLFSLEQREKESLRDWYDRFFKASTEVEDLI</sequence>
<dbReference type="AlphaFoldDB" id="A0A2I0KEH2"/>
<organism evidence="2 3">
    <name type="scientific">Punica granatum</name>
    <name type="common">Pomegranate</name>
    <dbReference type="NCBI Taxonomy" id="22663"/>
    <lineage>
        <taxon>Eukaryota</taxon>
        <taxon>Viridiplantae</taxon>
        <taxon>Streptophyta</taxon>
        <taxon>Embryophyta</taxon>
        <taxon>Tracheophyta</taxon>
        <taxon>Spermatophyta</taxon>
        <taxon>Magnoliopsida</taxon>
        <taxon>eudicotyledons</taxon>
        <taxon>Gunneridae</taxon>
        <taxon>Pentapetalae</taxon>
        <taxon>rosids</taxon>
        <taxon>malvids</taxon>
        <taxon>Myrtales</taxon>
        <taxon>Lythraceae</taxon>
        <taxon>Punica</taxon>
    </lineage>
</organism>
<reference evidence="2 3" key="1">
    <citation type="submission" date="2017-11" db="EMBL/GenBank/DDBJ databases">
        <title>De-novo sequencing of pomegranate (Punica granatum L.) genome.</title>
        <authorList>
            <person name="Akparov Z."/>
            <person name="Amiraslanov A."/>
            <person name="Hajiyeva S."/>
            <person name="Abbasov M."/>
            <person name="Kaur K."/>
            <person name="Hamwieh A."/>
            <person name="Solovyev V."/>
            <person name="Salamov A."/>
            <person name="Braich B."/>
            <person name="Kosarev P."/>
            <person name="Mahmoud A."/>
            <person name="Hajiyev E."/>
            <person name="Babayeva S."/>
            <person name="Izzatullayeva V."/>
            <person name="Mammadov A."/>
            <person name="Mammadov A."/>
            <person name="Sharifova S."/>
            <person name="Ojaghi J."/>
            <person name="Eynullazada K."/>
            <person name="Bayramov B."/>
            <person name="Abdulazimova A."/>
            <person name="Shahmuradov I."/>
        </authorList>
    </citation>
    <scope>NUCLEOTIDE SEQUENCE [LARGE SCALE GENOMIC DNA]</scope>
    <source>
        <strain evidence="3">cv. AG2017</strain>
        <tissue evidence="2">Leaf</tissue>
    </source>
</reference>
<dbReference type="EMBL" id="PGOL01000652">
    <property type="protein sequence ID" value="PKI66911.1"/>
    <property type="molecule type" value="Genomic_DNA"/>
</dbReference>
<name>A0A2I0KEH2_PUNGR</name>